<dbReference type="InterPro" id="IPR007112">
    <property type="entry name" value="Expansin/allergen_DPBB_dom"/>
</dbReference>
<dbReference type="AlphaFoldDB" id="A0A6I9QT72"/>
<dbReference type="KEGG" id="egu:105040168"/>
<dbReference type="Proteomes" id="UP000504607">
    <property type="component" value="Chromosome 3"/>
</dbReference>
<gene>
    <name evidence="4" type="primary">LOC105040168</name>
</gene>
<dbReference type="InterPro" id="IPR009009">
    <property type="entry name" value="RlpA-like_DPBB"/>
</dbReference>
<sequence length="131" mass="14275">MERKLLKFLFLMIGFLCFTRVSADVGTATSYDPPYLPTKCSGYNQDQMPGNGLFVAAGGGIWDNGAACGRKYRLRCLSGLRRPCKGGSIVVEVVDLCRNSPCPSTLVLSNKAFDAVSKIPNTKINVEYTQI</sequence>
<name>A0A6I9QT72_ELAGV</name>
<dbReference type="GeneID" id="105040168"/>
<dbReference type="InParanoid" id="A0A6I9QT72"/>
<feature type="signal peptide" evidence="1">
    <location>
        <begin position="1"/>
        <end position="23"/>
    </location>
</feature>
<dbReference type="RefSeq" id="XP_010914875.1">
    <property type="nucleotide sequence ID" value="XM_010916573.1"/>
</dbReference>
<dbReference type="PANTHER" id="PTHR47480:SF5">
    <property type="entry name" value="EG45-LIKE DOMAIN CONTAINING PROTEIN"/>
    <property type="match status" value="1"/>
</dbReference>
<evidence type="ECO:0000313" key="3">
    <source>
        <dbReference type="Proteomes" id="UP000504607"/>
    </source>
</evidence>
<accession>A0A6I9QT72</accession>
<keyword evidence="3" id="KW-1185">Reference proteome</keyword>
<organism evidence="3 4">
    <name type="scientific">Elaeis guineensis var. tenera</name>
    <name type="common">Oil palm</name>
    <dbReference type="NCBI Taxonomy" id="51953"/>
    <lineage>
        <taxon>Eukaryota</taxon>
        <taxon>Viridiplantae</taxon>
        <taxon>Streptophyta</taxon>
        <taxon>Embryophyta</taxon>
        <taxon>Tracheophyta</taxon>
        <taxon>Spermatophyta</taxon>
        <taxon>Magnoliopsida</taxon>
        <taxon>Liliopsida</taxon>
        <taxon>Arecaceae</taxon>
        <taxon>Arecoideae</taxon>
        <taxon>Cocoseae</taxon>
        <taxon>Elaeidinae</taxon>
        <taxon>Elaeis</taxon>
    </lineage>
</organism>
<evidence type="ECO:0000259" key="2">
    <source>
        <dbReference type="PROSITE" id="PS50842"/>
    </source>
</evidence>
<dbReference type="PANTHER" id="PTHR47480">
    <property type="entry name" value="EG45-LIKE DOMAIN CONTAINING PROTEIN"/>
    <property type="match status" value="1"/>
</dbReference>
<dbReference type="CDD" id="cd22269">
    <property type="entry name" value="DPBB_EG45-like"/>
    <property type="match status" value="1"/>
</dbReference>
<evidence type="ECO:0000313" key="4">
    <source>
        <dbReference type="RefSeq" id="XP_010914875.1"/>
    </source>
</evidence>
<reference evidence="4" key="1">
    <citation type="submission" date="2025-08" db="UniProtKB">
        <authorList>
            <consortium name="RefSeq"/>
        </authorList>
    </citation>
    <scope>IDENTIFICATION</scope>
</reference>
<evidence type="ECO:0000256" key="1">
    <source>
        <dbReference type="SAM" id="SignalP"/>
    </source>
</evidence>
<feature type="domain" description="Expansin-like EG45" evidence="2">
    <location>
        <begin position="26"/>
        <end position="131"/>
    </location>
</feature>
<proteinExistence type="predicted"/>
<dbReference type="PROSITE" id="PS50842">
    <property type="entry name" value="EXPANSIN_EG45"/>
    <property type="match status" value="1"/>
</dbReference>
<keyword evidence="1" id="KW-0732">Signal</keyword>
<dbReference type="SUPFAM" id="SSF50685">
    <property type="entry name" value="Barwin-like endoglucanases"/>
    <property type="match status" value="1"/>
</dbReference>
<dbReference type="Gene3D" id="2.40.40.10">
    <property type="entry name" value="RlpA-like domain"/>
    <property type="match status" value="1"/>
</dbReference>
<protein>
    <submittedName>
        <fullName evidence="4">EG45-like domain containing protein</fullName>
    </submittedName>
</protein>
<dbReference type="InterPro" id="IPR036908">
    <property type="entry name" value="RlpA-like_sf"/>
</dbReference>
<dbReference type="Pfam" id="PF03330">
    <property type="entry name" value="DPBB_1"/>
    <property type="match status" value="1"/>
</dbReference>
<dbReference type="OrthoDB" id="587249at2759"/>
<feature type="chain" id="PRO_5026814933" evidence="1">
    <location>
        <begin position="24"/>
        <end position="131"/>
    </location>
</feature>